<proteinExistence type="predicted"/>
<dbReference type="AlphaFoldDB" id="A0A382H3V7"/>
<organism evidence="1">
    <name type="scientific">marine metagenome</name>
    <dbReference type="NCBI Taxonomy" id="408172"/>
    <lineage>
        <taxon>unclassified sequences</taxon>
        <taxon>metagenomes</taxon>
        <taxon>ecological metagenomes</taxon>
    </lineage>
</organism>
<sequence>MTQPGLTDAEVSRFKTFGYHVMKQVFRAEERATIRREFDFMLAEQYGPSTYDGSKRHWTMMMDEDTPFFASLLEDPRFLTVARQL</sequence>
<dbReference type="Gene3D" id="2.60.120.620">
    <property type="entry name" value="q2cbj1_9rhob like domain"/>
    <property type="match status" value="1"/>
</dbReference>
<accession>A0A382H3V7</accession>
<gene>
    <name evidence="1" type="ORF">METZ01_LOCUS234307</name>
</gene>
<name>A0A382H3V7_9ZZZZ</name>
<evidence type="ECO:0000313" key="1">
    <source>
        <dbReference type="EMBL" id="SVB81453.1"/>
    </source>
</evidence>
<protein>
    <recommendedName>
        <fullName evidence="2">Phytanoyl-CoA dioxygenase</fullName>
    </recommendedName>
</protein>
<dbReference type="EMBL" id="UINC01058792">
    <property type="protein sequence ID" value="SVB81453.1"/>
    <property type="molecule type" value="Genomic_DNA"/>
</dbReference>
<dbReference type="SUPFAM" id="SSF51197">
    <property type="entry name" value="Clavaminate synthase-like"/>
    <property type="match status" value="1"/>
</dbReference>
<evidence type="ECO:0008006" key="2">
    <source>
        <dbReference type="Google" id="ProtNLM"/>
    </source>
</evidence>
<reference evidence="1" key="1">
    <citation type="submission" date="2018-05" db="EMBL/GenBank/DDBJ databases">
        <authorList>
            <person name="Lanie J.A."/>
            <person name="Ng W.-L."/>
            <person name="Kazmierczak K.M."/>
            <person name="Andrzejewski T.M."/>
            <person name="Davidsen T.M."/>
            <person name="Wayne K.J."/>
            <person name="Tettelin H."/>
            <person name="Glass J.I."/>
            <person name="Rusch D."/>
            <person name="Podicherti R."/>
            <person name="Tsui H.-C.T."/>
            <person name="Winkler M.E."/>
        </authorList>
    </citation>
    <scope>NUCLEOTIDE SEQUENCE</scope>
</reference>
<feature type="non-terminal residue" evidence="1">
    <location>
        <position position="85"/>
    </location>
</feature>